<keyword evidence="1" id="KW-0472">Membrane</keyword>
<comment type="caution">
    <text evidence="2">The sequence shown here is derived from an EMBL/GenBank/DDBJ whole genome shotgun (WGS) entry which is preliminary data.</text>
</comment>
<evidence type="ECO:0000313" key="3">
    <source>
        <dbReference type="Proteomes" id="UP000230557"/>
    </source>
</evidence>
<organism evidence="2 3">
    <name type="scientific">Candidatus Doudnabacteria bacterium CG10_big_fil_rev_8_21_14_0_10_41_10</name>
    <dbReference type="NCBI Taxonomy" id="1974551"/>
    <lineage>
        <taxon>Bacteria</taxon>
        <taxon>Candidatus Doudnaibacteriota</taxon>
    </lineage>
</organism>
<dbReference type="Proteomes" id="UP000230557">
    <property type="component" value="Unassembled WGS sequence"/>
</dbReference>
<sequence>MSWLLTTVGIFFLIGALVFNSESNQPGKTWEQVRNLSWAFIACLAVGVVVCILGIVSFWYPFF</sequence>
<name>A0A2H0VG51_9BACT</name>
<accession>A0A2H0VG51</accession>
<keyword evidence="1" id="KW-0812">Transmembrane</keyword>
<gene>
    <name evidence="2" type="ORF">COT91_02275</name>
</gene>
<reference evidence="3" key="1">
    <citation type="submission" date="2017-09" db="EMBL/GenBank/DDBJ databases">
        <title>Depth-based differentiation of microbial function through sediment-hosted aquifers and enrichment of novel symbionts in the deep terrestrial subsurface.</title>
        <authorList>
            <person name="Probst A.J."/>
            <person name="Ladd B."/>
            <person name="Jarett J.K."/>
            <person name="Geller-Mcgrath D.E."/>
            <person name="Sieber C.M.K."/>
            <person name="Emerson J.B."/>
            <person name="Anantharaman K."/>
            <person name="Thomas B.C."/>
            <person name="Malmstrom R."/>
            <person name="Stieglmeier M."/>
            <person name="Klingl A."/>
            <person name="Woyke T."/>
            <person name="Ryan C.M."/>
            <person name="Banfield J.F."/>
        </authorList>
    </citation>
    <scope>NUCLEOTIDE SEQUENCE [LARGE SCALE GENOMIC DNA]</scope>
</reference>
<proteinExistence type="predicted"/>
<dbReference type="AlphaFoldDB" id="A0A2H0VG51"/>
<keyword evidence="1" id="KW-1133">Transmembrane helix</keyword>
<evidence type="ECO:0000256" key="1">
    <source>
        <dbReference type="SAM" id="Phobius"/>
    </source>
</evidence>
<feature type="transmembrane region" description="Helical" evidence="1">
    <location>
        <begin position="36"/>
        <end position="60"/>
    </location>
</feature>
<dbReference type="EMBL" id="PFAJ01000031">
    <property type="protein sequence ID" value="PIR97280.1"/>
    <property type="molecule type" value="Genomic_DNA"/>
</dbReference>
<protein>
    <submittedName>
        <fullName evidence="2">Uncharacterized protein</fullName>
    </submittedName>
</protein>
<evidence type="ECO:0000313" key="2">
    <source>
        <dbReference type="EMBL" id="PIR97280.1"/>
    </source>
</evidence>